<keyword evidence="3" id="KW-0175">Coiled coil</keyword>
<evidence type="ECO:0000256" key="3">
    <source>
        <dbReference type="SAM" id="Coils"/>
    </source>
</evidence>
<dbReference type="OMA" id="YESHHTS"/>
<protein>
    <recommendedName>
        <fullName evidence="8">Transposase Helix-turn-helix domain-containing protein</fullName>
    </recommendedName>
</protein>
<evidence type="ECO:0000256" key="1">
    <source>
        <dbReference type="ARBA" id="ARBA00001968"/>
    </source>
</evidence>
<dbReference type="GO" id="GO:0046872">
    <property type="term" value="F:metal ion binding"/>
    <property type="evidence" value="ECO:0007669"/>
    <property type="project" value="UniProtKB-KW"/>
</dbReference>
<dbReference type="STRING" id="6669.E9GNL1"/>
<dbReference type="EMBL" id="GL732555">
    <property type="protein sequence ID" value="EFX78789.1"/>
    <property type="molecule type" value="Genomic_DNA"/>
</dbReference>
<dbReference type="InterPro" id="IPR027805">
    <property type="entry name" value="Transposase_HTH_dom"/>
</dbReference>
<keyword evidence="7" id="KW-1185">Reference proteome</keyword>
<evidence type="ECO:0000313" key="6">
    <source>
        <dbReference type="EMBL" id="EFX78789.1"/>
    </source>
</evidence>
<dbReference type="Pfam" id="PF13613">
    <property type="entry name" value="HTH_Tnp_4"/>
    <property type="match status" value="1"/>
</dbReference>
<dbReference type="PANTHER" id="PTHR23080:SF143">
    <property type="entry name" value="SI:DKEY-56D12.4"/>
    <property type="match status" value="1"/>
</dbReference>
<dbReference type="InterPro" id="IPR027806">
    <property type="entry name" value="HARBI1_dom"/>
</dbReference>
<organism evidence="6 7">
    <name type="scientific">Daphnia pulex</name>
    <name type="common">Water flea</name>
    <dbReference type="NCBI Taxonomy" id="6669"/>
    <lineage>
        <taxon>Eukaryota</taxon>
        <taxon>Metazoa</taxon>
        <taxon>Ecdysozoa</taxon>
        <taxon>Arthropoda</taxon>
        <taxon>Crustacea</taxon>
        <taxon>Branchiopoda</taxon>
        <taxon>Diplostraca</taxon>
        <taxon>Cladocera</taxon>
        <taxon>Anomopoda</taxon>
        <taxon>Daphniidae</taxon>
        <taxon>Daphnia</taxon>
    </lineage>
</organism>
<comment type="cofactor">
    <cofactor evidence="1">
        <name>a divalent metal cation</name>
        <dbReference type="ChEBI" id="CHEBI:60240"/>
    </cofactor>
</comment>
<dbReference type="AlphaFoldDB" id="E9GNL1"/>
<sequence>MAEEFEGMDNSSEMVSQLKILEAENKNLKLENERVNKELKSAFVMISELPVEHHTASLKLYEAVEGKPKKSFLSKLEKSEQMTLFYTGLNSFELFIGIFNALLLALVDDNRFKISLQEQFLMTLMKLRLNLSLTDLGYRFEVSRFTACKDIEKFITEMFVRLPPVILRYPDKEASEYTMPLSFMANYPKCTCIIDCFETNCEMHGFLLAKISLFSKYESHHTSKFLIAITPQGSICFISKGYGGELVTSK</sequence>
<dbReference type="OrthoDB" id="7331812at2759"/>
<dbReference type="HOGENOM" id="CLU_1112283_0_0_1"/>
<keyword evidence="2" id="KW-0479">Metal-binding</keyword>
<dbReference type="PANTHER" id="PTHR23080">
    <property type="entry name" value="THAP DOMAIN PROTEIN"/>
    <property type="match status" value="1"/>
</dbReference>
<dbReference type="KEGG" id="dpx:DAPPUDRAFT_320018"/>
<feature type="domain" description="DDE Tnp4" evidence="4">
    <location>
        <begin position="194"/>
        <end position="245"/>
    </location>
</feature>
<feature type="coiled-coil region" evidence="3">
    <location>
        <begin position="11"/>
        <end position="40"/>
    </location>
</feature>
<proteinExistence type="predicted"/>
<reference evidence="6 7" key="1">
    <citation type="journal article" date="2011" name="Science">
        <title>The ecoresponsive genome of Daphnia pulex.</title>
        <authorList>
            <person name="Colbourne J.K."/>
            <person name="Pfrender M.E."/>
            <person name="Gilbert D."/>
            <person name="Thomas W.K."/>
            <person name="Tucker A."/>
            <person name="Oakley T.H."/>
            <person name="Tokishita S."/>
            <person name="Aerts A."/>
            <person name="Arnold G.J."/>
            <person name="Basu M.K."/>
            <person name="Bauer D.J."/>
            <person name="Caceres C.E."/>
            <person name="Carmel L."/>
            <person name="Casola C."/>
            <person name="Choi J.H."/>
            <person name="Detter J.C."/>
            <person name="Dong Q."/>
            <person name="Dusheyko S."/>
            <person name="Eads B.D."/>
            <person name="Frohlich T."/>
            <person name="Geiler-Samerotte K.A."/>
            <person name="Gerlach D."/>
            <person name="Hatcher P."/>
            <person name="Jogdeo S."/>
            <person name="Krijgsveld J."/>
            <person name="Kriventseva E.V."/>
            <person name="Kultz D."/>
            <person name="Laforsch C."/>
            <person name="Lindquist E."/>
            <person name="Lopez J."/>
            <person name="Manak J.R."/>
            <person name="Muller J."/>
            <person name="Pangilinan J."/>
            <person name="Patwardhan R.P."/>
            <person name="Pitluck S."/>
            <person name="Pritham E.J."/>
            <person name="Rechtsteiner A."/>
            <person name="Rho M."/>
            <person name="Rogozin I.B."/>
            <person name="Sakarya O."/>
            <person name="Salamov A."/>
            <person name="Schaack S."/>
            <person name="Shapiro H."/>
            <person name="Shiga Y."/>
            <person name="Skalitzky C."/>
            <person name="Smith Z."/>
            <person name="Souvorov A."/>
            <person name="Sung W."/>
            <person name="Tang Z."/>
            <person name="Tsuchiya D."/>
            <person name="Tu H."/>
            <person name="Vos H."/>
            <person name="Wang M."/>
            <person name="Wolf Y.I."/>
            <person name="Yamagata H."/>
            <person name="Yamada T."/>
            <person name="Ye Y."/>
            <person name="Shaw J.R."/>
            <person name="Andrews J."/>
            <person name="Crease T.J."/>
            <person name="Tang H."/>
            <person name="Lucas S.M."/>
            <person name="Robertson H.M."/>
            <person name="Bork P."/>
            <person name="Koonin E.V."/>
            <person name="Zdobnov E.M."/>
            <person name="Grigoriev I.V."/>
            <person name="Lynch M."/>
            <person name="Boore J.L."/>
        </authorList>
    </citation>
    <scope>NUCLEOTIDE SEQUENCE [LARGE SCALE GENOMIC DNA]</scope>
</reference>
<feature type="domain" description="Transposase Helix-turn-helix" evidence="5">
    <location>
        <begin position="113"/>
        <end position="164"/>
    </location>
</feature>
<dbReference type="eggNOG" id="ENOG502RXBE">
    <property type="taxonomic scope" value="Eukaryota"/>
</dbReference>
<accession>E9GNL1</accession>
<dbReference type="InParanoid" id="E9GNL1"/>
<dbReference type="PhylomeDB" id="E9GNL1"/>
<evidence type="ECO:0000259" key="5">
    <source>
        <dbReference type="Pfam" id="PF13613"/>
    </source>
</evidence>
<gene>
    <name evidence="6" type="ORF">DAPPUDRAFT_320018</name>
</gene>
<name>E9GNL1_DAPPU</name>
<dbReference type="Proteomes" id="UP000000305">
    <property type="component" value="Unassembled WGS sequence"/>
</dbReference>
<evidence type="ECO:0008006" key="8">
    <source>
        <dbReference type="Google" id="ProtNLM"/>
    </source>
</evidence>
<dbReference type="Pfam" id="PF13359">
    <property type="entry name" value="DDE_Tnp_4"/>
    <property type="match status" value="1"/>
</dbReference>
<evidence type="ECO:0000256" key="2">
    <source>
        <dbReference type="ARBA" id="ARBA00022723"/>
    </source>
</evidence>
<evidence type="ECO:0000313" key="7">
    <source>
        <dbReference type="Proteomes" id="UP000000305"/>
    </source>
</evidence>
<evidence type="ECO:0000259" key="4">
    <source>
        <dbReference type="Pfam" id="PF13359"/>
    </source>
</evidence>